<feature type="transmembrane region" description="Helical" evidence="1">
    <location>
        <begin position="36"/>
        <end position="55"/>
    </location>
</feature>
<feature type="transmembrane region" description="Helical" evidence="1">
    <location>
        <begin position="62"/>
        <end position="80"/>
    </location>
</feature>
<sequence>MRGQSYRRAAYLIVASGTVLALAAALVPFYDVGYQLKGLPLAAVLTPFLLYGGLVAALRGPWLLASGLVILGVSLVVVGSERFLDYDGYRSGLVYWLPAATAVVVLVAAYLFGRARPGEETGARPQFTGEAV</sequence>
<evidence type="ECO:0008006" key="4">
    <source>
        <dbReference type="Google" id="ProtNLM"/>
    </source>
</evidence>
<keyword evidence="1" id="KW-1133">Transmembrane helix</keyword>
<dbReference type="EMBL" id="CP000116">
    <property type="protein sequence ID" value="AAZ97420.1"/>
    <property type="molecule type" value="Genomic_DNA"/>
</dbReference>
<dbReference type="eggNOG" id="ENOG503164B">
    <property type="taxonomic scope" value="Bacteria"/>
</dbReference>
<organism evidence="2 3">
    <name type="scientific">Thiobacillus denitrificans (strain ATCC 25259 / T1)</name>
    <dbReference type="NCBI Taxonomy" id="292415"/>
    <lineage>
        <taxon>Bacteria</taxon>
        <taxon>Pseudomonadati</taxon>
        <taxon>Pseudomonadota</taxon>
        <taxon>Betaproteobacteria</taxon>
        <taxon>Nitrosomonadales</taxon>
        <taxon>Thiobacillaceae</taxon>
        <taxon>Thiobacillus</taxon>
    </lineage>
</organism>
<gene>
    <name evidence="2" type="ordered locus">Tbd_1467</name>
</gene>
<dbReference type="RefSeq" id="WP_011311979.1">
    <property type="nucleotide sequence ID" value="NC_007404.1"/>
</dbReference>
<dbReference type="KEGG" id="tbd:Tbd_1467"/>
<evidence type="ECO:0000256" key="1">
    <source>
        <dbReference type="SAM" id="Phobius"/>
    </source>
</evidence>
<keyword evidence="1" id="KW-0472">Membrane</keyword>
<dbReference type="STRING" id="292415.Tbd_1467"/>
<evidence type="ECO:0000313" key="3">
    <source>
        <dbReference type="Proteomes" id="UP000008291"/>
    </source>
</evidence>
<dbReference type="Proteomes" id="UP000008291">
    <property type="component" value="Chromosome"/>
</dbReference>
<feature type="transmembrane region" description="Helical" evidence="1">
    <location>
        <begin position="9"/>
        <end position="30"/>
    </location>
</feature>
<accession>Q3SIV5</accession>
<dbReference type="AlphaFoldDB" id="Q3SIV5"/>
<proteinExistence type="predicted"/>
<dbReference type="HOGENOM" id="CLU_1916120_0_0_4"/>
<keyword evidence="1" id="KW-0812">Transmembrane</keyword>
<feature type="transmembrane region" description="Helical" evidence="1">
    <location>
        <begin position="92"/>
        <end position="112"/>
    </location>
</feature>
<evidence type="ECO:0000313" key="2">
    <source>
        <dbReference type="EMBL" id="AAZ97420.1"/>
    </source>
</evidence>
<protein>
    <recommendedName>
        <fullName evidence="4">Transmembrane protein</fullName>
    </recommendedName>
</protein>
<keyword evidence="3" id="KW-1185">Reference proteome</keyword>
<reference evidence="2 3" key="1">
    <citation type="journal article" date="2006" name="J. Bacteriol.">
        <title>The genome sequence of the obligately chemolithoautotrophic, facultatively anaerobic bacterium Thiobacillus denitrificans.</title>
        <authorList>
            <person name="Beller H.R."/>
            <person name="Chain P.S."/>
            <person name="Letain T.E."/>
            <person name="Chakicherla A."/>
            <person name="Larimer F.W."/>
            <person name="Richardson P.M."/>
            <person name="Coleman M.A."/>
            <person name="Wood A.P."/>
            <person name="Kelly D.P."/>
        </authorList>
    </citation>
    <scope>NUCLEOTIDE SEQUENCE [LARGE SCALE GENOMIC DNA]</scope>
    <source>
        <strain evidence="2 3">ATCC 25259</strain>
    </source>
</reference>
<name>Q3SIV5_THIDA</name>